<dbReference type="KEGG" id="pstg:E8M01_28070"/>
<feature type="region of interest" description="Disordered" evidence="1">
    <location>
        <begin position="41"/>
        <end position="61"/>
    </location>
</feature>
<dbReference type="RefSeq" id="WP_136963167.1">
    <property type="nucleotide sequence ID" value="NZ_CP039690.1"/>
</dbReference>
<reference evidence="2 3" key="1">
    <citation type="submission" date="2019-04" db="EMBL/GenBank/DDBJ databases">
        <title>Phreatobacter aquaticus sp. nov.</title>
        <authorList>
            <person name="Choi A."/>
        </authorList>
    </citation>
    <scope>NUCLEOTIDE SEQUENCE [LARGE SCALE GENOMIC DNA]</scope>
    <source>
        <strain evidence="2 3">KCTC 52518</strain>
    </source>
</reference>
<dbReference type="Proteomes" id="UP000298781">
    <property type="component" value="Chromosome"/>
</dbReference>
<sequence length="61" mass="6403">MITTEAAVSTPYGSRCRRGPFGSGGLSAVQVEADTGYLEVHPSEHPSSVVGCIDQHGRESQ</sequence>
<evidence type="ECO:0000313" key="3">
    <source>
        <dbReference type="Proteomes" id="UP000298781"/>
    </source>
</evidence>
<organism evidence="2 3">
    <name type="scientific">Phreatobacter stygius</name>
    <dbReference type="NCBI Taxonomy" id="1940610"/>
    <lineage>
        <taxon>Bacteria</taxon>
        <taxon>Pseudomonadati</taxon>
        <taxon>Pseudomonadota</taxon>
        <taxon>Alphaproteobacteria</taxon>
        <taxon>Hyphomicrobiales</taxon>
        <taxon>Phreatobacteraceae</taxon>
        <taxon>Phreatobacter</taxon>
    </lineage>
</organism>
<dbReference type="EMBL" id="CP039690">
    <property type="protein sequence ID" value="QCI67740.1"/>
    <property type="molecule type" value="Genomic_DNA"/>
</dbReference>
<evidence type="ECO:0000313" key="2">
    <source>
        <dbReference type="EMBL" id="QCI67740.1"/>
    </source>
</evidence>
<protein>
    <submittedName>
        <fullName evidence="2">Uncharacterized protein</fullName>
    </submittedName>
</protein>
<accession>A0A4D7BAR9</accession>
<keyword evidence="3" id="KW-1185">Reference proteome</keyword>
<proteinExistence type="predicted"/>
<gene>
    <name evidence="2" type="ORF">E8M01_28070</name>
</gene>
<dbReference type="AlphaFoldDB" id="A0A4D7BAR9"/>
<evidence type="ECO:0000256" key="1">
    <source>
        <dbReference type="SAM" id="MobiDB-lite"/>
    </source>
</evidence>
<name>A0A4D7BAR9_9HYPH</name>